<keyword evidence="4" id="KW-0175">Coiled coil</keyword>
<dbReference type="InterPro" id="IPR025756">
    <property type="entry name" value="Myb_CC_LHEQLE"/>
</dbReference>
<evidence type="ECO:0000256" key="2">
    <source>
        <dbReference type="ARBA" id="ARBA00006783"/>
    </source>
</evidence>
<dbReference type="Gene3D" id="1.10.10.60">
    <property type="entry name" value="Homeodomain-like"/>
    <property type="match status" value="1"/>
</dbReference>
<evidence type="ECO:0000256" key="4">
    <source>
        <dbReference type="ARBA" id="ARBA00023054"/>
    </source>
</evidence>
<comment type="caution">
    <text evidence="9">The sequence shown here is derived from an EMBL/GenBank/DDBJ whole genome shotgun (WGS) entry which is preliminary data.</text>
</comment>
<dbReference type="FunFam" id="1.10.10.60:FF:000002">
    <property type="entry name" value="Myb family transcription factor"/>
    <property type="match status" value="1"/>
</dbReference>
<organism evidence="9 10">
    <name type="scientific">Cinchona calisaya</name>
    <dbReference type="NCBI Taxonomy" id="153742"/>
    <lineage>
        <taxon>Eukaryota</taxon>
        <taxon>Viridiplantae</taxon>
        <taxon>Streptophyta</taxon>
        <taxon>Embryophyta</taxon>
        <taxon>Tracheophyta</taxon>
        <taxon>Spermatophyta</taxon>
        <taxon>Magnoliopsida</taxon>
        <taxon>eudicotyledons</taxon>
        <taxon>Gunneridae</taxon>
        <taxon>Pentapetalae</taxon>
        <taxon>asterids</taxon>
        <taxon>lamiids</taxon>
        <taxon>Gentianales</taxon>
        <taxon>Rubiaceae</taxon>
        <taxon>Cinchonoideae</taxon>
        <taxon>Cinchoneae</taxon>
        <taxon>Cinchona</taxon>
    </lineage>
</organism>
<dbReference type="AlphaFoldDB" id="A0ABD3ASL7"/>
<dbReference type="PANTHER" id="PTHR31499">
    <property type="entry name" value="MYB FAMILY TRANSCRIPTION FACTOR PHL11"/>
    <property type="match status" value="1"/>
</dbReference>
<dbReference type="SUPFAM" id="SSF46689">
    <property type="entry name" value="Homeodomain-like"/>
    <property type="match status" value="1"/>
</dbReference>
<protein>
    <recommendedName>
        <fullName evidence="8">HTH myb-type domain-containing protein</fullName>
    </recommendedName>
</protein>
<gene>
    <name evidence="9" type="ORF">ACH5RR_002656</name>
</gene>
<accession>A0ABD3ASL7</accession>
<keyword evidence="6" id="KW-0539">Nucleus</keyword>
<dbReference type="InterPro" id="IPR006447">
    <property type="entry name" value="Myb_dom_plants"/>
</dbReference>
<dbReference type="PROSITE" id="PS51294">
    <property type="entry name" value="HTH_MYB"/>
    <property type="match status" value="1"/>
</dbReference>
<evidence type="ECO:0000313" key="9">
    <source>
        <dbReference type="EMBL" id="KAL3534195.1"/>
    </source>
</evidence>
<dbReference type="NCBIfam" id="TIGR01557">
    <property type="entry name" value="myb_SHAQKYF"/>
    <property type="match status" value="1"/>
</dbReference>
<evidence type="ECO:0000256" key="3">
    <source>
        <dbReference type="ARBA" id="ARBA00023015"/>
    </source>
</evidence>
<dbReference type="InterPro" id="IPR001005">
    <property type="entry name" value="SANT/Myb"/>
</dbReference>
<keyword evidence="3" id="KW-0805">Transcription regulation</keyword>
<reference evidence="9 10" key="1">
    <citation type="submission" date="2024-11" db="EMBL/GenBank/DDBJ databases">
        <title>A near-complete genome assembly of Cinchona calisaya.</title>
        <authorList>
            <person name="Lian D.C."/>
            <person name="Zhao X.W."/>
            <person name="Wei L."/>
        </authorList>
    </citation>
    <scope>NUCLEOTIDE SEQUENCE [LARGE SCALE GENOMIC DNA]</scope>
    <source>
        <tissue evidence="9">Nenye</tissue>
    </source>
</reference>
<proteinExistence type="inferred from homology"/>
<dbReference type="InterPro" id="IPR017930">
    <property type="entry name" value="Myb_dom"/>
</dbReference>
<evidence type="ECO:0000256" key="5">
    <source>
        <dbReference type="ARBA" id="ARBA00023163"/>
    </source>
</evidence>
<keyword evidence="5" id="KW-0804">Transcription</keyword>
<evidence type="ECO:0000313" key="10">
    <source>
        <dbReference type="Proteomes" id="UP001630127"/>
    </source>
</evidence>
<evidence type="ECO:0000256" key="6">
    <source>
        <dbReference type="ARBA" id="ARBA00023242"/>
    </source>
</evidence>
<comment type="similarity">
    <text evidence="2">Belongs to the MYB-CC family.</text>
</comment>
<dbReference type="Pfam" id="PF14379">
    <property type="entry name" value="Myb_CC_LHEQLE"/>
    <property type="match status" value="1"/>
</dbReference>
<evidence type="ECO:0000259" key="8">
    <source>
        <dbReference type="PROSITE" id="PS51294"/>
    </source>
</evidence>
<name>A0ABD3ASL7_9GENT</name>
<dbReference type="PANTHER" id="PTHR31499:SF85">
    <property type="entry name" value="TRANSCRIPTION FACTOR MYB-RELATED FAMILY"/>
    <property type="match status" value="1"/>
</dbReference>
<keyword evidence="10" id="KW-1185">Reference proteome</keyword>
<sequence length="399" mass="44680">MNIQNISNCKRMLQNCGDYAAELSNMFPHSLGNQQQFSNMELCFQSAARNEASERQNFWPNNSSSTIMDQIGSPASAFYATEIYMGLTQFDVRDDHHDVYVPSYEQSANCLITDSSPRQLGPCSFPSVANSQNSNSQYITSEASYRNPFSNLTEKETLLQLKRKLFGDLDNSNKRQHSMPVQGNQDLGAACNLQGSQFSNPNPPGRPSGCVSAISSNSGAVVPSKTRIRWTQELHDRFVECVNHLGGADKATPKAILNLMEWEGLTIFHVKSHLQKYRNAKYIPESAEGKSDKTPSPSTATPIDIKNGMQLKEALQLQLDVQRRLHEQLEVQRELQLSIEKQARQLKLMFDKQQETTKSLLETQNSTATSPTYMSTTLENIDVLISEDFESTPFSSKVS</sequence>
<feature type="domain" description="HTH myb-type" evidence="8">
    <location>
        <begin position="223"/>
        <end position="282"/>
    </location>
</feature>
<comment type="subcellular location">
    <subcellularLocation>
        <location evidence="1">Nucleus</location>
    </subcellularLocation>
</comment>
<dbReference type="GO" id="GO:0005634">
    <property type="term" value="C:nucleus"/>
    <property type="evidence" value="ECO:0007669"/>
    <property type="project" value="UniProtKB-SubCell"/>
</dbReference>
<feature type="region of interest" description="Disordered" evidence="7">
    <location>
        <begin position="285"/>
        <end position="304"/>
    </location>
</feature>
<evidence type="ECO:0000256" key="1">
    <source>
        <dbReference type="ARBA" id="ARBA00004123"/>
    </source>
</evidence>
<dbReference type="Pfam" id="PF00249">
    <property type="entry name" value="Myb_DNA-binding"/>
    <property type="match status" value="1"/>
</dbReference>
<dbReference type="Proteomes" id="UP001630127">
    <property type="component" value="Unassembled WGS sequence"/>
</dbReference>
<dbReference type="InterPro" id="IPR046955">
    <property type="entry name" value="PHR1-like"/>
</dbReference>
<dbReference type="EMBL" id="JBJUIK010000002">
    <property type="protein sequence ID" value="KAL3534195.1"/>
    <property type="molecule type" value="Genomic_DNA"/>
</dbReference>
<dbReference type="InterPro" id="IPR009057">
    <property type="entry name" value="Homeodomain-like_sf"/>
</dbReference>
<evidence type="ECO:0000256" key="7">
    <source>
        <dbReference type="SAM" id="MobiDB-lite"/>
    </source>
</evidence>